<accession>A0ACD3B748</accession>
<protein>
    <submittedName>
        <fullName evidence="1">Uncharacterized protein</fullName>
    </submittedName>
</protein>
<reference evidence="1 2" key="1">
    <citation type="journal article" date="2019" name="Nat. Ecol. Evol.">
        <title>Megaphylogeny resolves global patterns of mushroom evolution.</title>
        <authorList>
            <person name="Varga T."/>
            <person name="Krizsan K."/>
            <person name="Foldi C."/>
            <person name="Dima B."/>
            <person name="Sanchez-Garcia M."/>
            <person name="Sanchez-Ramirez S."/>
            <person name="Szollosi G.J."/>
            <person name="Szarkandi J.G."/>
            <person name="Papp V."/>
            <person name="Albert L."/>
            <person name="Andreopoulos W."/>
            <person name="Angelini C."/>
            <person name="Antonin V."/>
            <person name="Barry K.W."/>
            <person name="Bougher N.L."/>
            <person name="Buchanan P."/>
            <person name="Buyck B."/>
            <person name="Bense V."/>
            <person name="Catcheside P."/>
            <person name="Chovatia M."/>
            <person name="Cooper J."/>
            <person name="Damon W."/>
            <person name="Desjardin D."/>
            <person name="Finy P."/>
            <person name="Geml J."/>
            <person name="Haridas S."/>
            <person name="Hughes K."/>
            <person name="Justo A."/>
            <person name="Karasinski D."/>
            <person name="Kautmanova I."/>
            <person name="Kiss B."/>
            <person name="Kocsube S."/>
            <person name="Kotiranta H."/>
            <person name="LaButti K.M."/>
            <person name="Lechner B.E."/>
            <person name="Liimatainen K."/>
            <person name="Lipzen A."/>
            <person name="Lukacs Z."/>
            <person name="Mihaltcheva S."/>
            <person name="Morgado L.N."/>
            <person name="Niskanen T."/>
            <person name="Noordeloos M.E."/>
            <person name="Ohm R.A."/>
            <person name="Ortiz-Santana B."/>
            <person name="Ovrebo C."/>
            <person name="Racz N."/>
            <person name="Riley R."/>
            <person name="Savchenko A."/>
            <person name="Shiryaev A."/>
            <person name="Soop K."/>
            <person name="Spirin V."/>
            <person name="Szebenyi C."/>
            <person name="Tomsovsky M."/>
            <person name="Tulloss R.E."/>
            <person name="Uehling J."/>
            <person name="Grigoriev I.V."/>
            <person name="Vagvolgyi C."/>
            <person name="Papp T."/>
            <person name="Martin F.M."/>
            <person name="Miettinen O."/>
            <person name="Hibbett D.S."/>
            <person name="Nagy L.G."/>
        </authorList>
    </citation>
    <scope>NUCLEOTIDE SEQUENCE [LARGE SCALE GENOMIC DNA]</scope>
    <source>
        <strain evidence="1 2">NL-1719</strain>
    </source>
</reference>
<sequence>MDDIHVSPVLPLEIELIILQTALESNMKDTKNLLFVAKYVFDWLIPILYKVIILNLNKQRAWPPLPLPIAKLPQYGQYVQHLFIMATPEDVADQYLKYCPNIVNLASWKGFSQPQIEHILRLPLRQLDLVSRYPSTRIPVIPSVLALFSKITHLGLEVLQIEYLEHFPSLTHLVLGPFVATEVYVELLKQRPGLKVLVVRVADFVYSLIPRVVHEDVDDPRVVRIDCQHRENWRLHALGDPRNAWSLGERVVEERFARIRATKSA</sequence>
<proteinExistence type="predicted"/>
<name>A0ACD3B748_9AGAR</name>
<dbReference type="Proteomes" id="UP000308600">
    <property type="component" value="Unassembled WGS sequence"/>
</dbReference>
<evidence type="ECO:0000313" key="2">
    <source>
        <dbReference type="Proteomes" id="UP000308600"/>
    </source>
</evidence>
<keyword evidence="2" id="KW-1185">Reference proteome</keyword>
<dbReference type="EMBL" id="ML208272">
    <property type="protein sequence ID" value="TFK73824.1"/>
    <property type="molecule type" value="Genomic_DNA"/>
</dbReference>
<evidence type="ECO:0000313" key="1">
    <source>
        <dbReference type="EMBL" id="TFK73824.1"/>
    </source>
</evidence>
<organism evidence="1 2">
    <name type="scientific">Pluteus cervinus</name>
    <dbReference type="NCBI Taxonomy" id="181527"/>
    <lineage>
        <taxon>Eukaryota</taxon>
        <taxon>Fungi</taxon>
        <taxon>Dikarya</taxon>
        <taxon>Basidiomycota</taxon>
        <taxon>Agaricomycotina</taxon>
        <taxon>Agaricomycetes</taxon>
        <taxon>Agaricomycetidae</taxon>
        <taxon>Agaricales</taxon>
        <taxon>Pluteineae</taxon>
        <taxon>Pluteaceae</taxon>
        <taxon>Pluteus</taxon>
    </lineage>
</organism>
<gene>
    <name evidence="1" type="ORF">BDN72DRAFT_956169</name>
</gene>